<keyword evidence="2" id="KW-1185">Reference proteome</keyword>
<dbReference type="InParanoid" id="L9KQ20"/>
<accession>L9KQ20</accession>
<organism evidence="1 2">
    <name type="scientific">Tupaia chinensis</name>
    <name type="common">Chinese tree shrew</name>
    <name type="synonym">Tupaia belangeri chinensis</name>
    <dbReference type="NCBI Taxonomy" id="246437"/>
    <lineage>
        <taxon>Eukaryota</taxon>
        <taxon>Metazoa</taxon>
        <taxon>Chordata</taxon>
        <taxon>Craniata</taxon>
        <taxon>Vertebrata</taxon>
        <taxon>Euteleostomi</taxon>
        <taxon>Mammalia</taxon>
        <taxon>Eutheria</taxon>
        <taxon>Euarchontoglires</taxon>
        <taxon>Scandentia</taxon>
        <taxon>Tupaiidae</taxon>
        <taxon>Tupaia</taxon>
    </lineage>
</organism>
<dbReference type="AlphaFoldDB" id="L9KQ20"/>
<sequence>MRETSCKWRRPVDNDTSLLRSAFWPWGRQMDLQKFITLEGESRANIRVLLVCFEMLSLPDTVLVAPSVMVPDE</sequence>
<dbReference type="EMBL" id="KB320787">
    <property type="protein sequence ID" value="ELW63282.1"/>
    <property type="molecule type" value="Genomic_DNA"/>
</dbReference>
<name>L9KQ20_TUPCH</name>
<reference evidence="2" key="1">
    <citation type="submission" date="2012-07" db="EMBL/GenBank/DDBJ databases">
        <title>Genome of the Chinese tree shrew, a rising model animal genetically related to primates.</title>
        <authorList>
            <person name="Zhang G."/>
            <person name="Fan Y."/>
            <person name="Yao Y."/>
            <person name="Huang Z."/>
        </authorList>
    </citation>
    <scope>NUCLEOTIDE SEQUENCE [LARGE SCALE GENOMIC DNA]</scope>
</reference>
<dbReference type="Proteomes" id="UP000011518">
    <property type="component" value="Unassembled WGS sequence"/>
</dbReference>
<proteinExistence type="predicted"/>
<protein>
    <submittedName>
        <fullName evidence="1">Uncharacterized protein</fullName>
    </submittedName>
</protein>
<evidence type="ECO:0000313" key="2">
    <source>
        <dbReference type="Proteomes" id="UP000011518"/>
    </source>
</evidence>
<reference evidence="2" key="2">
    <citation type="journal article" date="2013" name="Nat. Commun.">
        <title>Genome of the Chinese tree shrew.</title>
        <authorList>
            <person name="Fan Y."/>
            <person name="Huang Z.Y."/>
            <person name="Cao C.C."/>
            <person name="Chen C.S."/>
            <person name="Chen Y.X."/>
            <person name="Fan D.D."/>
            <person name="He J."/>
            <person name="Hou H.L."/>
            <person name="Hu L."/>
            <person name="Hu X.T."/>
            <person name="Jiang X.T."/>
            <person name="Lai R."/>
            <person name="Lang Y.S."/>
            <person name="Liang B."/>
            <person name="Liao S.G."/>
            <person name="Mu D."/>
            <person name="Ma Y.Y."/>
            <person name="Niu Y.Y."/>
            <person name="Sun X.Q."/>
            <person name="Xia J.Q."/>
            <person name="Xiao J."/>
            <person name="Xiong Z.Q."/>
            <person name="Xu L."/>
            <person name="Yang L."/>
            <person name="Zhang Y."/>
            <person name="Zhao W."/>
            <person name="Zhao X.D."/>
            <person name="Zheng Y.T."/>
            <person name="Zhou J.M."/>
            <person name="Zhu Y.B."/>
            <person name="Zhang G.J."/>
            <person name="Wang J."/>
            <person name="Yao Y.G."/>
        </authorList>
    </citation>
    <scope>NUCLEOTIDE SEQUENCE [LARGE SCALE GENOMIC DNA]</scope>
</reference>
<evidence type="ECO:0000313" key="1">
    <source>
        <dbReference type="EMBL" id="ELW63282.1"/>
    </source>
</evidence>
<gene>
    <name evidence="1" type="ORF">TREES_T100014090</name>
</gene>